<dbReference type="STRING" id="662367.SAMN05216167_105425"/>
<accession>A0A1I1TCW8</accession>
<feature type="transmembrane region" description="Helical" evidence="1">
    <location>
        <begin position="147"/>
        <end position="165"/>
    </location>
</feature>
<evidence type="ECO:0008006" key="4">
    <source>
        <dbReference type="Google" id="ProtNLM"/>
    </source>
</evidence>
<feature type="transmembrane region" description="Helical" evidence="1">
    <location>
        <begin position="186"/>
        <end position="215"/>
    </location>
</feature>
<keyword evidence="1" id="KW-0812">Transmembrane</keyword>
<gene>
    <name evidence="2" type="ORF">SAMN05216167_105425</name>
</gene>
<keyword evidence="1" id="KW-0472">Membrane</keyword>
<organism evidence="2 3">
    <name type="scientific">Spirosoma endophyticum</name>
    <dbReference type="NCBI Taxonomy" id="662367"/>
    <lineage>
        <taxon>Bacteria</taxon>
        <taxon>Pseudomonadati</taxon>
        <taxon>Bacteroidota</taxon>
        <taxon>Cytophagia</taxon>
        <taxon>Cytophagales</taxon>
        <taxon>Cytophagaceae</taxon>
        <taxon>Spirosoma</taxon>
    </lineage>
</organism>
<feature type="transmembrane region" description="Helical" evidence="1">
    <location>
        <begin position="121"/>
        <end position="141"/>
    </location>
</feature>
<dbReference type="RefSeq" id="WP_093828010.1">
    <property type="nucleotide sequence ID" value="NZ_FOLQ01000005.1"/>
</dbReference>
<proteinExistence type="predicted"/>
<dbReference type="OrthoDB" id="1049480at2"/>
<name>A0A1I1TCW8_9BACT</name>
<evidence type="ECO:0000313" key="2">
    <source>
        <dbReference type="EMBL" id="SFD56442.1"/>
    </source>
</evidence>
<feature type="transmembrane region" description="Helical" evidence="1">
    <location>
        <begin position="221"/>
        <end position="246"/>
    </location>
</feature>
<feature type="transmembrane region" description="Helical" evidence="1">
    <location>
        <begin position="72"/>
        <end position="100"/>
    </location>
</feature>
<feature type="transmembrane region" description="Helical" evidence="1">
    <location>
        <begin position="28"/>
        <end position="52"/>
    </location>
</feature>
<evidence type="ECO:0000256" key="1">
    <source>
        <dbReference type="SAM" id="Phobius"/>
    </source>
</evidence>
<keyword evidence="1" id="KW-1133">Transmembrane helix</keyword>
<sequence>MIQLFEQRDFGNKINATFQYIAQNINSFILSIIYIAGPPVLLMIVAGSFLISDVILLFGSSQTNPLWFMNELPAILVIGIGFMLSLLAVSLTTFAHLKVYNRNAGQPIQVSQVWEEAKEHIGPAIVFNILSTIVTIVATMFFILPGIYVGVVLSLGVPVLVFENTNFGQTWNRCFELIRDKWWSTFGLALVMGILAGLLRLIFQIPGIVIGFLASDVATQGIVAIISGAISLLGALLLNSLVYLALGFQYTNLVERQEGRGMISAIDSIGTQPTQARETDEGSF</sequence>
<reference evidence="2 3" key="1">
    <citation type="submission" date="2016-10" db="EMBL/GenBank/DDBJ databases">
        <authorList>
            <person name="de Groot N.N."/>
        </authorList>
    </citation>
    <scope>NUCLEOTIDE SEQUENCE [LARGE SCALE GENOMIC DNA]</scope>
    <source>
        <strain evidence="2 3">DSM 26130</strain>
    </source>
</reference>
<protein>
    <recommendedName>
        <fullName evidence="4">Membrane domain of glycerophosphoryl diester phosphodiesterase</fullName>
    </recommendedName>
</protein>
<dbReference type="AlphaFoldDB" id="A0A1I1TCW8"/>
<evidence type="ECO:0000313" key="3">
    <source>
        <dbReference type="Proteomes" id="UP000198598"/>
    </source>
</evidence>
<dbReference type="Proteomes" id="UP000198598">
    <property type="component" value="Unassembled WGS sequence"/>
</dbReference>
<dbReference type="EMBL" id="FOLQ01000005">
    <property type="protein sequence ID" value="SFD56442.1"/>
    <property type="molecule type" value="Genomic_DNA"/>
</dbReference>
<keyword evidence="3" id="KW-1185">Reference proteome</keyword>